<dbReference type="AlphaFoldDB" id="A0A9E8ZEY6"/>
<dbReference type="Proteomes" id="UP001163152">
    <property type="component" value="Chromosome"/>
</dbReference>
<dbReference type="RefSeq" id="WP_268610551.1">
    <property type="nucleotide sequence ID" value="NZ_CP113797.1"/>
</dbReference>
<evidence type="ECO:0000313" key="4">
    <source>
        <dbReference type="Proteomes" id="UP001163152"/>
    </source>
</evidence>
<dbReference type="PANTHER" id="PTHR23159:SF31">
    <property type="entry name" value="CENTROSOME-ASSOCIATED PROTEIN CEP250 ISOFORM X1"/>
    <property type="match status" value="1"/>
</dbReference>
<dbReference type="Pfam" id="PF11283">
    <property type="entry name" value="DUF3084"/>
    <property type="match status" value="1"/>
</dbReference>
<keyword evidence="2" id="KW-0472">Membrane</keyword>
<evidence type="ECO:0000256" key="2">
    <source>
        <dbReference type="SAM" id="Phobius"/>
    </source>
</evidence>
<dbReference type="InterPro" id="IPR021435">
    <property type="entry name" value="DUF3084"/>
</dbReference>
<dbReference type="PANTHER" id="PTHR23159">
    <property type="entry name" value="CENTROSOMAL PROTEIN 2"/>
    <property type="match status" value="1"/>
</dbReference>
<feature type="coiled-coil region" evidence="1">
    <location>
        <begin position="78"/>
        <end position="238"/>
    </location>
</feature>
<evidence type="ECO:0000256" key="1">
    <source>
        <dbReference type="SAM" id="Coils"/>
    </source>
</evidence>
<keyword evidence="2" id="KW-0812">Transmembrane</keyword>
<keyword evidence="2" id="KW-1133">Transmembrane helix</keyword>
<accession>A0A9E8ZEY6</accession>
<protein>
    <submittedName>
        <fullName evidence="3">DUF3084 domain-containing protein</fullName>
    </submittedName>
</protein>
<evidence type="ECO:0000313" key="3">
    <source>
        <dbReference type="EMBL" id="WAL60599.1"/>
    </source>
</evidence>
<gene>
    <name evidence="3" type="ORF">OXH18_00975</name>
</gene>
<feature type="transmembrane region" description="Helical" evidence="2">
    <location>
        <begin position="43"/>
        <end position="67"/>
    </location>
</feature>
<organism evidence="3 4">
    <name type="scientific">Thermocoleostomius sinensis A174</name>
    <dbReference type="NCBI Taxonomy" id="2016057"/>
    <lineage>
        <taxon>Bacteria</taxon>
        <taxon>Bacillati</taxon>
        <taxon>Cyanobacteriota</taxon>
        <taxon>Cyanophyceae</taxon>
        <taxon>Oculatellales</taxon>
        <taxon>Oculatellaceae</taxon>
        <taxon>Thermocoleostomius</taxon>
    </lineage>
</organism>
<reference evidence="3" key="1">
    <citation type="submission" date="2022-12" db="EMBL/GenBank/DDBJ databases">
        <title>Polyphasic identification of a Novel Hot-Spring Cyanobacterium Ocullathermofonsia sinensis gen nov. sp. nov. and Genomic Insights on its Adaptations to the Thermal Habitat.</title>
        <authorList>
            <person name="Daroch M."/>
            <person name="Tang J."/>
            <person name="Jiang Y."/>
        </authorList>
    </citation>
    <scope>NUCLEOTIDE SEQUENCE</scope>
    <source>
        <strain evidence="3">PKUAC-SCTA174</strain>
    </source>
</reference>
<keyword evidence="1" id="KW-0175">Coiled coil</keyword>
<sequence>MTTGLVLIAAILVLGGVIATVGDRLGTKVGKARLSLFNLRPRQTATLITILTGSIISASTFAILFTVSDQLRTGVFELREIQRDLSDARQELEEITTEKEDIEDELASSRQEQIAAQRRLEEINKSLQASLERQAQTESALNSTQEQLQQIQGRFQQAQSLLAAVSGQAITLRSEIQQLQADRQELIRQRDEVRSQIAQRDQEIAQRDRAITEREEQLQLLENQYVYLTQQVQTLEREFQALRQGNVALLRGQPLATGVVRIITPDAAPQAIEQLLNQANRLVLQRVLPGASDLEEQVIQVTTTAVEQAVQQIADGQDHVIRVQSAGNYVVGEPCVLAGRACIGVDITTAVNQLIFRQGDVVASTAVNPSTMTDQELAERILLLIAAAQFRARQAGILPDTIQISDNRRETALEFINRVKQHNQPVEIQAIAAADAYTAGLQIELAAVQNGQILFSTQAGRLP</sequence>
<dbReference type="EMBL" id="CP113797">
    <property type="protein sequence ID" value="WAL60599.1"/>
    <property type="molecule type" value="Genomic_DNA"/>
</dbReference>
<dbReference type="KEGG" id="tsin:OXH18_00975"/>
<dbReference type="SUPFAM" id="SSF57997">
    <property type="entry name" value="Tropomyosin"/>
    <property type="match status" value="1"/>
</dbReference>
<proteinExistence type="predicted"/>
<keyword evidence="4" id="KW-1185">Reference proteome</keyword>
<name>A0A9E8ZEY6_9CYAN</name>